<feature type="transmembrane region" description="Helical" evidence="9">
    <location>
        <begin position="51"/>
        <end position="70"/>
    </location>
</feature>
<name>A0A0N7HI29_9RHOB</name>
<dbReference type="RefSeq" id="WP_062214739.1">
    <property type="nucleotide sequence ID" value="NZ_CP012023.1"/>
</dbReference>
<evidence type="ECO:0000313" key="11">
    <source>
        <dbReference type="Proteomes" id="UP000064920"/>
    </source>
</evidence>
<dbReference type="PANTHER" id="PTHR34040">
    <property type="entry name" value="FLAGELLAR BIOSYNTHETIC PROTEIN FLIQ"/>
    <property type="match status" value="1"/>
</dbReference>
<organism evidence="10 11">
    <name type="scientific">Celeribacter marinus</name>
    <dbReference type="NCBI Taxonomy" id="1397108"/>
    <lineage>
        <taxon>Bacteria</taxon>
        <taxon>Pseudomonadati</taxon>
        <taxon>Pseudomonadota</taxon>
        <taxon>Alphaproteobacteria</taxon>
        <taxon>Rhodobacterales</taxon>
        <taxon>Roseobacteraceae</taxon>
        <taxon>Celeribacter</taxon>
    </lineage>
</organism>
<evidence type="ECO:0000256" key="2">
    <source>
        <dbReference type="ARBA" id="ARBA00006156"/>
    </source>
</evidence>
<keyword evidence="10" id="KW-0282">Flagellum</keyword>
<evidence type="ECO:0000256" key="1">
    <source>
        <dbReference type="ARBA" id="ARBA00004651"/>
    </source>
</evidence>
<comment type="subcellular location">
    <subcellularLocation>
        <location evidence="1 9">Cell membrane</location>
        <topology evidence="1">Multi-pass membrane protein</topology>
    </subcellularLocation>
    <subcellularLocation>
        <location evidence="9">Bacterial flagellum basal body</location>
    </subcellularLocation>
</comment>
<keyword evidence="10" id="KW-0966">Cell projection</keyword>
<protein>
    <recommendedName>
        <fullName evidence="3 9">Flagellar biosynthetic protein FliQ</fullName>
    </recommendedName>
</protein>
<accession>A0A0N7HI29</accession>
<comment type="similarity">
    <text evidence="2 9">Belongs to the FliQ/MopD/SpaQ family.</text>
</comment>
<evidence type="ECO:0000256" key="5">
    <source>
        <dbReference type="ARBA" id="ARBA00022692"/>
    </source>
</evidence>
<dbReference type="PIRSF" id="PIRSF004669">
    <property type="entry name" value="FliQ"/>
    <property type="match status" value="1"/>
</dbReference>
<keyword evidence="11" id="KW-1185">Reference proteome</keyword>
<feature type="transmembrane region" description="Helical" evidence="9">
    <location>
        <begin position="12"/>
        <end position="39"/>
    </location>
</feature>
<keyword evidence="8 9" id="KW-0975">Bacterial flagellum</keyword>
<evidence type="ECO:0000256" key="3">
    <source>
        <dbReference type="ARBA" id="ARBA00021718"/>
    </source>
</evidence>
<reference evidence="10 11" key="1">
    <citation type="submission" date="2015-05" db="EMBL/GenBank/DDBJ databases">
        <authorList>
            <person name="Wang D.B."/>
            <person name="Wang M."/>
        </authorList>
    </citation>
    <scope>NUCLEOTIDE SEQUENCE [LARGE SCALE GENOMIC DNA]</scope>
    <source>
        <strain evidence="10 11">IMCC 12053</strain>
    </source>
</reference>
<dbReference type="InterPro" id="IPR006305">
    <property type="entry name" value="FliQ"/>
</dbReference>
<evidence type="ECO:0000256" key="6">
    <source>
        <dbReference type="ARBA" id="ARBA00022989"/>
    </source>
</evidence>
<evidence type="ECO:0000256" key="7">
    <source>
        <dbReference type="ARBA" id="ARBA00023136"/>
    </source>
</evidence>
<proteinExistence type="inferred from homology"/>
<dbReference type="KEGG" id="cmar:IMCC12053_119"/>
<dbReference type="EMBL" id="CP012023">
    <property type="protein sequence ID" value="ALI54069.1"/>
    <property type="molecule type" value="Genomic_DNA"/>
</dbReference>
<evidence type="ECO:0000256" key="9">
    <source>
        <dbReference type="RuleBase" id="RU364090"/>
    </source>
</evidence>
<keyword evidence="10" id="KW-0969">Cilium</keyword>
<dbReference type="AlphaFoldDB" id="A0A0N7HI29"/>
<dbReference type="Proteomes" id="UP000064920">
    <property type="component" value="Chromosome"/>
</dbReference>
<dbReference type="PANTHER" id="PTHR34040:SF2">
    <property type="entry name" value="FLAGELLAR BIOSYNTHETIC PROTEIN FLIQ"/>
    <property type="match status" value="1"/>
</dbReference>
<dbReference type="PATRIC" id="fig|1397108.4.peg.125"/>
<dbReference type="GO" id="GO:0005886">
    <property type="term" value="C:plasma membrane"/>
    <property type="evidence" value="ECO:0007669"/>
    <property type="project" value="UniProtKB-SubCell"/>
</dbReference>
<evidence type="ECO:0000256" key="8">
    <source>
        <dbReference type="ARBA" id="ARBA00023143"/>
    </source>
</evidence>
<sequence>MDFDNNIEYLRLAFWQIILAAGPILGVALAIGLVIGVLQAATSINEMTLSFVPKLILVLLTMALLSGFMMTQLTDYFAFIFEEIVAVGR</sequence>
<dbReference type="InterPro" id="IPR002191">
    <property type="entry name" value="Bac_export_3"/>
</dbReference>
<keyword evidence="6 9" id="KW-1133">Transmembrane helix</keyword>
<dbReference type="STRING" id="1397108.IMCC12053_119"/>
<dbReference type="PRINTS" id="PR00952">
    <property type="entry name" value="TYPE3IMQPROT"/>
</dbReference>
<gene>
    <name evidence="9" type="primary">fliQ</name>
    <name evidence="10" type="ORF">IMCC12053_119</name>
</gene>
<comment type="function">
    <text evidence="9">Role in flagellar biosynthesis.</text>
</comment>
<dbReference type="GO" id="GO:0009425">
    <property type="term" value="C:bacterial-type flagellum basal body"/>
    <property type="evidence" value="ECO:0007669"/>
    <property type="project" value="UniProtKB-SubCell"/>
</dbReference>
<dbReference type="Pfam" id="PF01313">
    <property type="entry name" value="Bac_export_3"/>
    <property type="match status" value="1"/>
</dbReference>
<evidence type="ECO:0000256" key="4">
    <source>
        <dbReference type="ARBA" id="ARBA00022475"/>
    </source>
</evidence>
<keyword evidence="4 9" id="KW-1003">Cell membrane</keyword>
<keyword evidence="7 9" id="KW-0472">Membrane</keyword>
<dbReference type="NCBIfam" id="TIGR01402">
    <property type="entry name" value="fliQ"/>
    <property type="match status" value="1"/>
</dbReference>
<keyword evidence="5 9" id="KW-0812">Transmembrane</keyword>
<evidence type="ECO:0000313" key="10">
    <source>
        <dbReference type="EMBL" id="ALI54069.1"/>
    </source>
</evidence>
<dbReference type="GO" id="GO:0044780">
    <property type="term" value="P:bacterial-type flagellum assembly"/>
    <property type="evidence" value="ECO:0007669"/>
    <property type="project" value="InterPro"/>
</dbReference>
<dbReference type="GO" id="GO:0009306">
    <property type="term" value="P:protein secretion"/>
    <property type="evidence" value="ECO:0007669"/>
    <property type="project" value="InterPro"/>
</dbReference>